<dbReference type="EMBL" id="SDMP01000012">
    <property type="protein sequence ID" value="RYR26606.1"/>
    <property type="molecule type" value="Genomic_DNA"/>
</dbReference>
<dbReference type="AlphaFoldDB" id="A0A445AJH9"/>
<protein>
    <recommendedName>
        <fullName evidence="4">Transposase MuDR plant domain-containing protein</fullName>
    </recommendedName>
</protein>
<keyword evidence="3" id="KW-1185">Reference proteome</keyword>
<organism evidence="2 3">
    <name type="scientific">Arachis hypogaea</name>
    <name type="common">Peanut</name>
    <dbReference type="NCBI Taxonomy" id="3818"/>
    <lineage>
        <taxon>Eukaryota</taxon>
        <taxon>Viridiplantae</taxon>
        <taxon>Streptophyta</taxon>
        <taxon>Embryophyta</taxon>
        <taxon>Tracheophyta</taxon>
        <taxon>Spermatophyta</taxon>
        <taxon>Magnoliopsida</taxon>
        <taxon>eudicotyledons</taxon>
        <taxon>Gunneridae</taxon>
        <taxon>Pentapetalae</taxon>
        <taxon>rosids</taxon>
        <taxon>fabids</taxon>
        <taxon>Fabales</taxon>
        <taxon>Fabaceae</taxon>
        <taxon>Papilionoideae</taxon>
        <taxon>50 kb inversion clade</taxon>
        <taxon>dalbergioids sensu lato</taxon>
        <taxon>Dalbergieae</taxon>
        <taxon>Pterocarpus clade</taxon>
        <taxon>Arachis</taxon>
    </lineage>
</organism>
<feature type="compositionally biased region" description="Low complexity" evidence="1">
    <location>
        <begin position="144"/>
        <end position="156"/>
    </location>
</feature>
<feature type="compositionally biased region" description="Basic and acidic residues" evidence="1">
    <location>
        <begin position="91"/>
        <end position="101"/>
    </location>
</feature>
<feature type="region of interest" description="Disordered" evidence="1">
    <location>
        <begin position="65"/>
        <end position="126"/>
    </location>
</feature>
<feature type="region of interest" description="Disordered" evidence="1">
    <location>
        <begin position="142"/>
        <end position="219"/>
    </location>
</feature>
<feature type="compositionally biased region" description="Basic and acidic residues" evidence="1">
    <location>
        <begin position="162"/>
        <end position="180"/>
    </location>
</feature>
<evidence type="ECO:0008006" key="4">
    <source>
        <dbReference type="Google" id="ProtNLM"/>
    </source>
</evidence>
<dbReference type="Proteomes" id="UP000289738">
    <property type="component" value="Chromosome B02"/>
</dbReference>
<gene>
    <name evidence="2" type="ORF">Ahy_B02g060872</name>
</gene>
<sequence>MVESSKQMNFWRRLENDADLLALVKDCRRSHHLINIYFEHVVSKPHVVDCMSKDGDDVLQLPTILEPPEKPKPWTKPQATKGFAKPTPADKINKKVKDTTKTKSRRQVKAIPIDNESDSHDSYESAVDSLYKPPKFVGDYIYNGDSDSGVDGGQSSRAKKVDHREKHRPAADKARDKAIDTDESSYEVIESDECSDAEDSDQELDSDNEGPTVHPQYNDKAKFGDLKFEVSMVFKSKKHFMAATRDYTIQWGRNIRFSKNARLE</sequence>
<feature type="compositionally biased region" description="Acidic residues" evidence="1">
    <location>
        <begin position="181"/>
        <end position="208"/>
    </location>
</feature>
<evidence type="ECO:0000313" key="2">
    <source>
        <dbReference type="EMBL" id="RYR26606.1"/>
    </source>
</evidence>
<reference evidence="2 3" key="1">
    <citation type="submission" date="2019-01" db="EMBL/GenBank/DDBJ databases">
        <title>Sequencing of cultivated peanut Arachis hypogaea provides insights into genome evolution and oil improvement.</title>
        <authorList>
            <person name="Chen X."/>
        </authorList>
    </citation>
    <scope>NUCLEOTIDE SEQUENCE [LARGE SCALE GENOMIC DNA]</scope>
    <source>
        <strain evidence="3">cv. Fuhuasheng</strain>
        <tissue evidence="2">Leaves</tissue>
    </source>
</reference>
<proteinExistence type="predicted"/>
<accession>A0A445AJH9</accession>
<name>A0A445AJH9_ARAHY</name>
<evidence type="ECO:0000313" key="3">
    <source>
        <dbReference type="Proteomes" id="UP000289738"/>
    </source>
</evidence>
<evidence type="ECO:0000256" key="1">
    <source>
        <dbReference type="SAM" id="MobiDB-lite"/>
    </source>
</evidence>
<comment type="caution">
    <text evidence="2">The sequence shown here is derived from an EMBL/GenBank/DDBJ whole genome shotgun (WGS) entry which is preliminary data.</text>
</comment>